<sequence length="157" mass="17518">MKKNTRHGNGYAHNPKHSYDETGANTAKTDCKSNKNKHIIKDEVKTTKGHDFDILPKNSPTKESNVQPYHQITNKQICTVPTSTHNEEKDGSARTILNKYFTLGDKIHVYGGSRLLDQKGTFLTAGPDYFLWVDGDGYVRLQVLSGGISIGKRGKKN</sequence>
<evidence type="ECO:0000313" key="3">
    <source>
        <dbReference type="Proteomes" id="UP000183557"/>
    </source>
</evidence>
<feature type="region of interest" description="Disordered" evidence="1">
    <location>
        <begin position="50"/>
        <end position="69"/>
    </location>
</feature>
<protein>
    <submittedName>
        <fullName evidence="2">Uncharacterized protein</fullName>
    </submittedName>
</protein>
<evidence type="ECO:0000313" key="2">
    <source>
        <dbReference type="EMBL" id="SFK03007.1"/>
    </source>
</evidence>
<organism evidence="2 3">
    <name type="scientific">Halobacillus dabanensis</name>
    <dbReference type="NCBI Taxonomy" id="240302"/>
    <lineage>
        <taxon>Bacteria</taxon>
        <taxon>Bacillati</taxon>
        <taxon>Bacillota</taxon>
        <taxon>Bacilli</taxon>
        <taxon>Bacillales</taxon>
        <taxon>Bacillaceae</taxon>
        <taxon>Halobacillus</taxon>
    </lineage>
</organism>
<dbReference type="OrthoDB" id="2940563at2"/>
<accession>A0A1I3W8K7</accession>
<dbReference type="AlphaFoldDB" id="A0A1I3W8K7"/>
<dbReference type="RefSeq" id="WP_075036814.1">
    <property type="nucleotide sequence ID" value="NZ_FOSB01000006.1"/>
</dbReference>
<reference evidence="3" key="1">
    <citation type="submission" date="2016-10" db="EMBL/GenBank/DDBJ databases">
        <authorList>
            <person name="Varghese N."/>
            <person name="Submissions S."/>
        </authorList>
    </citation>
    <scope>NUCLEOTIDE SEQUENCE [LARGE SCALE GENOMIC DNA]</scope>
    <source>
        <strain evidence="3">CGMCC 1.3704</strain>
    </source>
</reference>
<name>A0A1I3W8K7_HALDA</name>
<feature type="region of interest" description="Disordered" evidence="1">
    <location>
        <begin position="1"/>
        <end position="34"/>
    </location>
</feature>
<evidence type="ECO:0000256" key="1">
    <source>
        <dbReference type="SAM" id="MobiDB-lite"/>
    </source>
</evidence>
<dbReference type="Proteomes" id="UP000183557">
    <property type="component" value="Unassembled WGS sequence"/>
</dbReference>
<feature type="compositionally biased region" description="Polar residues" evidence="1">
    <location>
        <begin position="58"/>
        <end position="69"/>
    </location>
</feature>
<proteinExistence type="predicted"/>
<keyword evidence="3" id="KW-1185">Reference proteome</keyword>
<dbReference type="EMBL" id="FOSB01000006">
    <property type="protein sequence ID" value="SFK03007.1"/>
    <property type="molecule type" value="Genomic_DNA"/>
</dbReference>
<gene>
    <name evidence="2" type="ORF">SAMN04487936_106211</name>
</gene>